<proteinExistence type="predicted"/>
<dbReference type="Pfam" id="PF00931">
    <property type="entry name" value="NB-ARC"/>
    <property type="match status" value="1"/>
</dbReference>
<dbReference type="InterPro" id="IPR027417">
    <property type="entry name" value="P-loop_NTPase"/>
</dbReference>
<dbReference type="InterPro" id="IPR002182">
    <property type="entry name" value="NB-ARC"/>
</dbReference>
<dbReference type="Proteomes" id="UP001227230">
    <property type="component" value="Chromosome 9"/>
</dbReference>
<accession>A0ABY9CI99</accession>
<evidence type="ECO:0000259" key="1">
    <source>
        <dbReference type="Pfam" id="PF00931"/>
    </source>
</evidence>
<gene>
    <name evidence="2" type="ORF">VitviT2T_013369</name>
</gene>
<keyword evidence="3" id="KW-1185">Reference proteome</keyword>
<reference evidence="2 3" key="1">
    <citation type="journal article" date="2023" name="Hortic Res">
        <title>The complete reference genome for grapevine (Vitis vinifera L.) genetics and breeding.</title>
        <authorList>
            <person name="Shi X."/>
            <person name="Cao S."/>
            <person name="Wang X."/>
            <person name="Huang S."/>
            <person name="Wang Y."/>
            <person name="Liu Z."/>
            <person name="Liu W."/>
            <person name="Leng X."/>
            <person name="Peng Y."/>
            <person name="Wang N."/>
            <person name="Wang Y."/>
            <person name="Ma Z."/>
            <person name="Xu X."/>
            <person name="Zhang F."/>
            <person name="Xue H."/>
            <person name="Zhong H."/>
            <person name="Wang Y."/>
            <person name="Zhang K."/>
            <person name="Velt A."/>
            <person name="Avia K."/>
            <person name="Holtgrawe D."/>
            <person name="Grimplet J."/>
            <person name="Matus J.T."/>
            <person name="Ware D."/>
            <person name="Wu X."/>
            <person name="Wang H."/>
            <person name="Liu C."/>
            <person name="Fang Y."/>
            <person name="Rustenholz C."/>
            <person name="Cheng Z."/>
            <person name="Xiao H."/>
            <person name="Zhou Y."/>
        </authorList>
    </citation>
    <scope>NUCLEOTIDE SEQUENCE [LARGE SCALE GENOMIC DNA]</scope>
    <source>
        <strain evidence="3">cv. Pinot noir / PN40024</strain>
        <tissue evidence="2">Leaf</tissue>
    </source>
</reference>
<dbReference type="Gene3D" id="3.40.50.300">
    <property type="entry name" value="P-loop containing nucleotide triphosphate hydrolases"/>
    <property type="match status" value="1"/>
</dbReference>
<dbReference type="SUPFAM" id="SSF52540">
    <property type="entry name" value="P-loop containing nucleoside triphosphate hydrolases"/>
    <property type="match status" value="1"/>
</dbReference>
<feature type="domain" description="NB-ARC" evidence="1">
    <location>
        <begin position="1"/>
        <end position="83"/>
    </location>
</feature>
<sequence>MTKVNNEFIKASKSFEIAIWVVVSRPTSVEKIQEVIRNKLDIPDNRWRNRTEDEKAVEIFNVLKAKRFVMLLDDVWERLDLQKSGGSFS</sequence>
<name>A0ABY9CI99_VITVI</name>
<evidence type="ECO:0000313" key="3">
    <source>
        <dbReference type="Proteomes" id="UP001227230"/>
    </source>
</evidence>
<protein>
    <recommendedName>
        <fullName evidence="1">NB-ARC domain-containing protein</fullName>
    </recommendedName>
</protein>
<evidence type="ECO:0000313" key="2">
    <source>
        <dbReference type="EMBL" id="WJZ94522.1"/>
    </source>
</evidence>
<organism evidence="2 3">
    <name type="scientific">Vitis vinifera</name>
    <name type="common">Grape</name>
    <dbReference type="NCBI Taxonomy" id="29760"/>
    <lineage>
        <taxon>Eukaryota</taxon>
        <taxon>Viridiplantae</taxon>
        <taxon>Streptophyta</taxon>
        <taxon>Embryophyta</taxon>
        <taxon>Tracheophyta</taxon>
        <taxon>Spermatophyta</taxon>
        <taxon>Magnoliopsida</taxon>
        <taxon>eudicotyledons</taxon>
        <taxon>Gunneridae</taxon>
        <taxon>Pentapetalae</taxon>
        <taxon>rosids</taxon>
        <taxon>Vitales</taxon>
        <taxon>Vitaceae</taxon>
        <taxon>Viteae</taxon>
        <taxon>Vitis</taxon>
    </lineage>
</organism>
<dbReference type="EMBL" id="CP126656">
    <property type="protein sequence ID" value="WJZ94522.1"/>
    <property type="molecule type" value="Genomic_DNA"/>
</dbReference>